<evidence type="ECO:0000313" key="2">
    <source>
        <dbReference type="EMBL" id="QTA71650.1"/>
    </source>
</evidence>
<keyword evidence="1" id="KW-1133">Transmembrane helix</keyword>
<organism evidence="2">
    <name type="scientific">Lens contradens</name>
    <dbReference type="NCBI Taxonomy" id="2771348"/>
    <lineage>
        <taxon>Eukaryota</taxon>
        <taxon>Metazoa</taxon>
        <taxon>Spiralia</taxon>
        <taxon>Lophotrochozoa</taxon>
        <taxon>Mollusca</taxon>
        <taxon>Bivalvia</taxon>
        <taxon>Autobranchia</taxon>
        <taxon>Heteroconchia</taxon>
        <taxon>Palaeoheterodonta</taxon>
        <taxon>Unionida</taxon>
        <taxon>Unionoidea</taxon>
        <taxon>Unionidae</taxon>
        <taxon>Unionidae incertae sedis</taxon>
        <taxon>Lens</taxon>
    </lineage>
</organism>
<evidence type="ECO:0000256" key="1">
    <source>
        <dbReference type="SAM" id="Phobius"/>
    </source>
</evidence>
<keyword evidence="2" id="KW-0496">Mitochondrion</keyword>
<sequence length="95" mass="10537">MSIKLFLTPLVWVVLAFCCVVFQRQSLLCVLLGLEVVSLVLFACYVTLFVDMQSCVGLGLMFLCYEVCVMSVCLSLMVKMVKSTGCDYVGVSISW</sequence>
<feature type="transmembrane region" description="Helical" evidence="1">
    <location>
        <begin position="56"/>
        <end position="78"/>
    </location>
</feature>
<proteinExistence type="predicted"/>
<keyword evidence="1" id="KW-0472">Membrane</keyword>
<keyword evidence="1" id="KW-0812">Transmembrane</keyword>
<dbReference type="Gene3D" id="1.10.287.3510">
    <property type="match status" value="1"/>
</dbReference>
<geneLocation type="mitochondrion" evidence="2"/>
<dbReference type="AlphaFoldDB" id="A0A8A3WID8"/>
<accession>A0A8A3WID8</accession>
<gene>
    <name evidence="2" type="primary">nad4l</name>
</gene>
<reference evidence="2" key="1">
    <citation type="journal article" date="2020" name="Zool. J. Linn. Soc.">
        <title>Mitogenomic phylogeny and fossil-calibrated mutation rates for all F- and M-type mtDNA genes of the largest freshwater mussel family, the Unionidae (Bivalvia).</title>
        <authorList>
            <person name="Zieritz A."/>
            <person name="Froufe E."/>
            <person name="Bolotov I."/>
            <person name="Goncalves D.V."/>
            <person name="Aldridge D.C."/>
            <person name="Bogan A.E."/>
            <person name="Gan H.M."/>
            <person name="Gomes-Dos-Santos A."/>
            <person name="Sousa R."/>
            <person name="Teixeira A."/>
            <person name="Varandas S."/>
            <person name="Zanatta D."/>
            <person name="Lopes-Lima M."/>
        </authorList>
    </citation>
    <scope>NUCLEOTIDE SEQUENCE</scope>
    <source>
        <strain evidence="2">Concon_M</strain>
    </source>
</reference>
<protein>
    <submittedName>
        <fullName evidence="2">NADH dehydrogenase subunit 4L</fullName>
    </submittedName>
</protein>
<feature type="transmembrane region" description="Helical" evidence="1">
    <location>
        <begin position="29"/>
        <end position="50"/>
    </location>
</feature>
<feature type="transmembrane region" description="Helical" evidence="1">
    <location>
        <begin position="6"/>
        <end position="22"/>
    </location>
</feature>
<name>A0A8A3WID8_9BIVA</name>
<dbReference type="EMBL" id="MW242813">
    <property type="protein sequence ID" value="QTA71650.1"/>
    <property type="molecule type" value="Genomic_DNA"/>
</dbReference>